<keyword evidence="1" id="KW-0472">Membrane</keyword>
<keyword evidence="1" id="KW-0812">Transmembrane</keyword>
<dbReference type="InterPro" id="IPR015927">
    <property type="entry name" value="Peptidase_S24_S26A/B/C"/>
</dbReference>
<evidence type="ECO:0000313" key="3">
    <source>
        <dbReference type="EMBL" id="KZX09971.1"/>
    </source>
</evidence>
<keyword evidence="3" id="KW-0378">Hydrolase</keyword>
<organism evidence="3 4">
    <name type="scientific">Methanobrevibacter curvatus</name>
    <dbReference type="NCBI Taxonomy" id="49547"/>
    <lineage>
        <taxon>Archaea</taxon>
        <taxon>Methanobacteriati</taxon>
        <taxon>Methanobacteriota</taxon>
        <taxon>Methanomada group</taxon>
        <taxon>Methanobacteria</taxon>
        <taxon>Methanobacteriales</taxon>
        <taxon>Methanobacteriaceae</taxon>
        <taxon>Methanobrevibacter</taxon>
    </lineage>
</organism>
<dbReference type="PATRIC" id="fig|49547.3.peg.2099"/>
<reference evidence="3 4" key="1">
    <citation type="submission" date="2016-04" db="EMBL/GenBank/DDBJ databases">
        <title>Genome sequence of Methanobrevibacter curvatus DSM 11111.</title>
        <authorList>
            <person name="Poehlein A."/>
            <person name="Seedorf H."/>
            <person name="Daniel R."/>
        </authorList>
    </citation>
    <scope>NUCLEOTIDE SEQUENCE [LARGE SCALE GENOMIC DNA]</scope>
    <source>
        <strain evidence="3 4">DSM 11111</strain>
    </source>
</reference>
<dbReference type="EMBL" id="LWMV01000232">
    <property type="protein sequence ID" value="KZX09971.1"/>
    <property type="molecule type" value="Genomic_DNA"/>
</dbReference>
<dbReference type="Proteomes" id="UP000077245">
    <property type="component" value="Unassembled WGS sequence"/>
</dbReference>
<evidence type="ECO:0000313" key="4">
    <source>
        <dbReference type="Proteomes" id="UP000077245"/>
    </source>
</evidence>
<dbReference type="SUPFAM" id="SSF51306">
    <property type="entry name" value="LexA/Signal peptidase"/>
    <property type="match status" value="1"/>
</dbReference>
<dbReference type="Pfam" id="PF00717">
    <property type="entry name" value="Peptidase_S24"/>
    <property type="match status" value="1"/>
</dbReference>
<comment type="caution">
    <text evidence="3">The sequence shown here is derived from an EMBL/GenBank/DDBJ whole genome shotgun (WGS) entry which is preliminary data.</text>
</comment>
<dbReference type="Gene3D" id="2.10.109.10">
    <property type="entry name" value="Umud Fragment, subunit A"/>
    <property type="match status" value="1"/>
</dbReference>
<dbReference type="EC" id="3.4.21.88" evidence="3"/>
<dbReference type="GO" id="GO:0004252">
    <property type="term" value="F:serine-type endopeptidase activity"/>
    <property type="evidence" value="ECO:0007669"/>
    <property type="project" value="UniProtKB-EC"/>
</dbReference>
<accession>A0A165YX31</accession>
<keyword evidence="4" id="KW-1185">Reference proteome</keyword>
<dbReference type="InterPro" id="IPR036286">
    <property type="entry name" value="LexA/Signal_pep-like_sf"/>
</dbReference>
<protein>
    <submittedName>
        <fullName evidence="3">LexA repressor</fullName>
        <ecNumber evidence="3">3.4.21.88</ecNumber>
    </submittedName>
</protein>
<sequence>MSSRDKYLAIGLIVLIFLGIGVFLLSDDSYVSIYVNGTDTLVKSFSINVFNNNSAMNQEIFQFIKVDVNDVNSNVDTIRSNITEIAHSYGYKDVTVKIESQFGENQLPMMTSVVGRSMLPKIHDGEKIIVLKTKDINVGDVVVAKDDEFGLLIKRVGEIKGNNVFLISDNVKETRMENGVLTTFVGVRKWTHLSNIVGIAKIYNVQIN</sequence>
<gene>
    <name evidence="3" type="primary">lexA</name>
    <name evidence="3" type="ORF">MBCUR_19880</name>
</gene>
<dbReference type="AlphaFoldDB" id="A0A165YX31"/>
<evidence type="ECO:0000256" key="1">
    <source>
        <dbReference type="SAM" id="Phobius"/>
    </source>
</evidence>
<dbReference type="CDD" id="cd06462">
    <property type="entry name" value="Peptidase_S24_S26"/>
    <property type="match status" value="1"/>
</dbReference>
<keyword evidence="1" id="KW-1133">Transmembrane helix</keyword>
<feature type="domain" description="Peptidase S24/S26A/S26B/S26C" evidence="2">
    <location>
        <begin position="99"/>
        <end position="171"/>
    </location>
</feature>
<evidence type="ECO:0000259" key="2">
    <source>
        <dbReference type="Pfam" id="PF00717"/>
    </source>
</evidence>
<proteinExistence type="predicted"/>
<dbReference type="RefSeq" id="WP_067092832.1">
    <property type="nucleotide sequence ID" value="NZ_LWMV01000232.1"/>
</dbReference>
<feature type="transmembrane region" description="Helical" evidence="1">
    <location>
        <begin position="7"/>
        <end position="26"/>
    </location>
</feature>
<dbReference type="OrthoDB" id="74319at2157"/>
<name>A0A165YX31_9EURY</name>